<accession>A0A3P8Y6E6</accession>
<reference evidence="2" key="4">
    <citation type="submission" date="2025-09" db="UniProtKB">
        <authorList>
            <consortium name="Ensembl"/>
        </authorList>
    </citation>
    <scope>IDENTIFICATION</scope>
</reference>
<gene>
    <name evidence="2" type="primary">LEAP2</name>
</gene>
<name>A0A3P8Y6E6_ESOLU</name>
<feature type="chain" id="PRO_5018045987" evidence="1">
    <location>
        <begin position="27"/>
        <end position="95"/>
    </location>
</feature>
<dbReference type="InterPro" id="IPR009955">
    <property type="entry name" value="LEAP-2"/>
</dbReference>
<dbReference type="PANTHER" id="PTHR21007">
    <property type="entry name" value="LIVER EXPRESSED ANTIMICROBIAL PEPTIDE 2"/>
    <property type="match status" value="1"/>
</dbReference>
<dbReference type="Gene3D" id="4.10.40.50">
    <property type="match status" value="1"/>
</dbReference>
<dbReference type="GeneTree" id="ENSGT00510000050937"/>
<reference evidence="2" key="2">
    <citation type="submission" date="2020-02" db="EMBL/GenBank/DDBJ databases">
        <title>Esox lucius (northern pike) genome, fEsoLuc1, primary haplotype.</title>
        <authorList>
            <person name="Myers G."/>
            <person name="Karagic N."/>
            <person name="Meyer A."/>
            <person name="Pippel M."/>
            <person name="Reichard M."/>
            <person name="Winkler S."/>
            <person name="Tracey A."/>
            <person name="Sims Y."/>
            <person name="Howe K."/>
            <person name="Rhie A."/>
            <person name="Formenti G."/>
            <person name="Durbin R."/>
            <person name="Fedrigo O."/>
            <person name="Jarvis E.D."/>
        </authorList>
    </citation>
    <scope>NUCLEOTIDE SEQUENCE [LARGE SCALE GENOMIC DNA]</scope>
</reference>
<keyword evidence="3" id="KW-1185">Reference proteome</keyword>
<dbReference type="FunCoup" id="A0A3P8Y6E6">
    <property type="interactions" value="966"/>
</dbReference>
<sequence>MRDQFSCRTAFAWCLVFLVFAQQVFAGPFPSVDFQPSSGRLRPKGQGVLKRIARMTPVWRIMGIKPYGAYCHNNYECATGICRDGHCRFQKPINS</sequence>
<proteinExistence type="predicted"/>
<evidence type="ECO:0000313" key="3">
    <source>
        <dbReference type="Proteomes" id="UP000265140"/>
    </source>
</evidence>
<dbReference type="Bgee" id="ENSELUG00000012516">
    <property type="expression patterns" value="Expressed in spleen and 8 other cell types or tissues"/>
</dbReference>
<dbReference type="Ensembl" id="ENSELUT00000020531.3">
    <property type="protein sequence ID" value="ENSELUP00000012262.1"/>
    <property type="gene ID" value="ENSELUG00000012516.3"/>
</dbReference>
<dbReference type="OMA" id="VWRIMGI"/>
<dbReference type="Proteomes" id="UP000265140">
    <property type="component" value="Chromosome 24"/>
</dbReference>
<reference evidence="3" key="1">
    <citation type="journal article" date="2014" name="PLoS ONE">
        <title>The genome and linkage map of the northern pike (Esox lucius): conserved synteny revealed between the salmonid sister group and the Neoteleostei.</title>
        <authorList>
            <person name="Rondeau E.B."/>
            <person name="Minkley D.R."/>
            <person name="Leong J.S."/>
            <person name="Messmer A.M."/>
            <person name="Jantzen J.R."/>
            <person name="von Schalburg K.R."/>
            <person name="Lemon C."/>
            <person name="Bird N.H."/>
            <person name="Koop B.F."/>
        </authorList>
    </citation>
    <scope>NUCLEOTIDE SEQUENCE</scope>
</reference>
<feature type="signal peptide" evidence="1">
    <location>
        <begin position="1"/>
        <end position="26"/>
    </location>
</feature>
<dbReference type="InParanoid" id="A0A3P8Y6E6"/>
<dbReference type="Pfam" id="PF07359">
    <property type="entry name" value="LEAP-2"/>
    <property type="match status" value="1"/>
</dbReference>
<keyword evidence="1" id="KW-0732">Signal</keyword>
<evidence type="ECO:0000313" key="2">
    <source>
        <dbReference type="Ensembl" id="ENSELUP00000012262.1"/>
    </source>
</evidence>
<dbReference type="AlphaFoldDB" id="A0A3P8Y6E6"/>
<organism evidence="2 3">
    <name type="scientific">Esox lucius</name>
    <name type="common">Northern pike</name>
    <dbReference type="NCBI Taxonomy" id="8010"/>
    <lineage>
        <taxon>Eukaryota</taxon>
        <taxon>Metazoa</taxon>
        <taxon>Chordata</taxon>
        <taxon>Craniata</taxon>
        <taxon>Vertebrata</taxon>
        <taxon>Euteleostomi</taxon>
        <taxon>Actinopterygii</taxon>
        <taxon>Neopterygii</taxon>
        <taxon>Teleostei</taxon>
        <taxon>Protacanthopterygii</taxon>
        <taxon>Esociformes</taxon>
        <taxon>Esocidae</taxon>
        <taxon>Esox</taxon>
    </lineage>
</organism>
<dbReference type="GO" id="GO:0042742">
    <property type="term" value="P:defense response to bacterium"/>
    <property type="evidence" value="ECO:0007669"/>
    <property type="project" value="InterPro"/>
</dbReference>
<dbReference type="PANTHER" id="PTHR21007:SF5">
    <property type="entry name" value="LIVER-EXPRESSED ANTIMICROBIAL PEPTIDE 2"/>
    <property type="match status" value="1"/>
</dbReference>
<protein>
    <submittedName>
        <fullName evidence="2">Uncharacterized protein</fullName>
    </submittedName>
</protein>
<evidence type="ECO:0000256" key="1">
    <source>
        <dbReference type="SAM" id="SignalP"/>
    </source>
</evidence>
<dbReference type="GO" id="GO:0061844">
    <property type="term" value="P:antimicrobial humoral immune response mediated by antimicrobial peptide"/>
    <property type="evidence" value="ECO:0007669"/>
    <property type="project" value="TreeGrafter"/>
</dbReference>
<reference evidence="2" key="3">
    <citation type="submission" date="2025-08" db="UniProtKB">
        <authorList>
            <consortium name="Ensembl"/>
        </authorList>
    </citation>
    <scope>IDENTIFICATION</scope>
</reference>